<dbReference type="InterPro" id="IPR038231">
    <property type="entry name" value="MepB-like_sf"/>
</dbReference>
<keyword evidence="2" id="KW-1185">Reference proteome</keyword>
<proteinExistence type="predicted"/>
<protein>
    <submittedName>
        <fullName evidence="1">MepB domain containing protein</fullName>
    </submittedName>
</protein>
<name>A0ABY2RDJ8_9NOCA</name>
<evidence type="ECO:0000313" key="1">
    <source>
        <dbReference type="EMBL" id="TJZ73663.1"/>
    </source>
</evidence>
<comment type="caution">
    <text evidence="1">The sequence shown here is derived from an EMBL/GenBank/DDBJ whole genome shotgun (WGS) entry which is preliminary data.</text>
</comment>
<sequence>MFDPCRFACSAPVPEPESAAYGAHEFTVDGRPIRFRVAKTTPKKVGQFVTLWKRSAQGPIAPFDVDDLVELFIVSARDGDRLGQFVFPRRVLADRGVLSRDGAGGKRAIRVYPPWAAPTSRQARGTQAWQLDHFLPIADAAALDTARALALYRA</sequence>
<dbReference type="InterPro" id="IPR011235">
    <property type="entry name" value="MepB-like"/>
</dbReference>
<dbReference type="PIRSF" id="PIRSF032285">
    <property type="entry name" value="UCP032285"/>
    <property type="match status" value="1"/>
</dbReference>
<reference evidence="1 2" key="1">
    <citation type="submission" date="2019-04" db="EMBL/GenBank/DDBJ databases">
        <title>Rhodococcus oryzae sp. nov., a novel actinomycete isolated from rhizosphere soil of rice (Oryza sativa L.).</title>
        <authorList>
            <person name="Li C."/>
        </authorList>
    </citation>
    <scope>NUCLEOTIDE SEQUENCE [LARGE SCALE GENOMIC DNA]</scope>
    <source>
        <strain evidence="1 2">NEAU-CX67</strain>
    </source>
</reference>
<evidence type="ECO:0000313" key="2">
    <source>
        <dbReference type="Proteomes" id="UP000305109"/>
    </source>
</evidence>
<dbReference type="Pfam" id="PF08877">
    <property type="entry name" value="MepB-like"/>
    <property type="match status" value="1"/>
</dbReference>
<dbReference type="EMBL" id="SUMD01000017">
    <property type="protein sequence ID" value="TJZ73663.1"/>
    <property type="molecule type" value="Genomic_DNA"/>
</dbReference>
<dbReference type="Gene3D" id="3.40.1350.140">
    <property type="entry name" value="MepB-like"/>
    <property type="match status" value="1"/>
</dbReference>
<gene>
    <name evidence="1" type="ORF">FCG67_23910</name>
</gene>
<dbReference type="Proteomes" id="UP000305109">
    <property type="component" value="Unassembled WGS sequence"/>
</dbReference>
<organism evidence="1 2">
    <name type="scientific">Rhodococcus oryzae</name>
    <dbReference type="NCBI Taxonomy" id="2571143"/>
    <lineage>
        <taxon>Bacteria</taxon>
        <taxon>Bacillati</taxon>
        <taxon>Actinomycetota</taxon>
        <taxon>Actinomycetes</taxon>
        <taxon>Mycobacteriales</taxon>
        <taxon>Nocardiaceae</taxon>
        <taxon>Rhodococcus</taxon>
    </lineage>
</organism>
<accession>A0ABY2RDJ8</accession>